<feature type="compositionally biased region" description="Polar residues" evidence="1">
    <location>
        <begin position="22"/>
        <end position="35"/>
    </location>
</feature>
<protein>
    <submittedName>
        <fullName evidence="2">Uncharacterized protein</fullName>
    </submittedName>
</protein>
<dbReference type="Proteomes" id="UP000588111">
    <property type="component" value="Unassembled WGS sequence"/>
</dbReference>
<keyword evidence="3" id="KW-1185">Reference proteome</keyword>
<proteinExistence type="predicted"/>
<gene>
    <name evidence="2" type="ORF">FHS24_001241</name>
</gene>
<organism evidence="2 3">
    <name type="scientific">Psychrobacter luti</name>
    <dbReference type="NCBI Taxonomy" id="198481"/>
    <lineage>
        <taxon>Bacteria</taxon>
        <taxon>Pseudomonadati</taxon>
        <taxon>Pseudomonadota</taxon>
        <taxon>Gammaproteobacteria</taxon>
        <taxon>Moraxellales</taxon>
        <taxon>Moraxellaceae</taxon>
        <taxon>Psychrobacter</taxon>
    </lineage>
</organism>
<reference evidence="2 3" key="1">
    <citation type="submission" date="2020-08" db="EMBL/GenBank/DDBJ databases">
        <title>Genomic Encyclopedia of Type Strains, Phase III (KMG-III): the genomes of soil and plant-associated and newly described type strains.</title>
        <authorList>
            <person name="Whitman W."/>
        </authorList>
    </citation>
    <scope>NUCLEOTIDE SEQUENCE [LARGE SCALE GENOMIC DNA]</scope>
    <source>
        <strain evidence="2 3">CECT 5885</strain>
    </source>
</reference>
<dbReference type="EMBL" id="JACHXL010000002">
    <property type="protein sequence ID" value="MBB3106740.1"/>
    <property type="molecule type" value="Genomic_DNA"/>
</dbReference>
<dbReference type="AlphaFoldDB" id="A0A839TCI0"/>
<name>A0A839TCI0_9GAMM</name>
<evidence type="ECO:0000256" key="1">
    <source>
        <dbReference type="SAM" id="MobiDB-lite"/>
    </source>
</evidence>
<feature type="region of interest" description="Disordered" evidence="1">
    <location>
        <begin position="1"/>
        <end position="35"/>
    </location>
</feature>
<evidence type="ECO:0000313" key="2">
    <source>
        <dbReference type="EMBL" id="MBB3106740.1"/>
    </source>
</evidence>
<evidence type="ECO:0000313" key="3">
    <source>
        <dbReference type="Proteomes" id="UP000588111"/>
    </source>
</evidence>
<accession>A0A839TCI0</accession>
<comment type="caution">
    <text evidence="2">The sequence shown here is derived from an EMBL/GenBank/DDBJ whole genome shotgun (WGS) entry which is preliminary data.</text>
</comment>
<sequence>MLPPCHHSYHSHHPTNVPLNEVLTNDVSPNEVSPN</sequence>